<keyword evidence="7" id="KW-1015">Disulfide bond</keyword>
<dbReference type="Gene3D" id="2.70.130.10">
    <property type="entry name" value="Mannose-6-phosphate receptor binding domain"/>
    <property type="match status" value="1"/>
</dbReference>
<evidence type="ECO:0000256" key="10">
    <source>
        <dbReference type="SAM" id="SignalP"/>
    </source>
</evidence>
<dbReference type="GeneID" id="129928649"/>
<dbReference type="OrthoDB" id="29460at2759"/>
<name>A0A9W3BJY0_BIOGL</name>
<keyword evidence="12" id="KW-1185">Reference proteome</keyword>
<organism evidence="12 13">
    <name type="scientific">Biomphalaria glabrata</name>
    <name type="common">Bloodfluke planorb</name>
    <name type="synonym">Freshwater snail</name>
    <dbReference type="NCBI Taxonomy" id="6526"/>
    <lineage>
        <taxon>Eukaryota</taxon>
        <taxon>Metazoa</taxon>
        <taxon>Spiralia</taxon>
        <taxon>Lophotrochozoa</taxon>
        <taxon>Mollusca</taxon>
        <taxon>Gastropoda</taxon>
        <taxon>Heterobranchia</taxon>
        <taxon>Euthyneura</taxon>
        <taxon>Panpulmonata</taxon>
        <taxon>Hygrophila</taxon>
        <taxon>Lymnaeoidea</taxon>
        <taxon>Planorbidae</taxon>
        <taxon>Biomphalaria</taxon>
    </lineage>
</organism>
<keyword evidence="5 9" id="KW-1133">Transmembrane helix</keyword>
<evidence type="ECO:0000313" key="12">
    <source>
        <dbReference type="Proteomes" id="UP001165740"/>
    </source>
</evidence>
<dbReference type="Proteomes" id="UP001165740">
    <property type="component" value="Chromosome 10"/>
</dbReference>
<keyword evidence="6 9" id="KW-0472">Membrane</keyword>
<dbReference type="OMA" id="ATMSVIT"/>
<dbReference type="GO" id="GO:0005802">
    <property type="term" value="C:trans-Golgi network"/>
    <property type="evidence" value="ECO:0007669"/>
    <property type="project" value="TreeGrafter"/>
</dbReference>
<dbReference type="GO" id="GO:0000139">
    <property type="term" value="C:Golgi membrane"/>
    <property type="evidence" value="ECO:0007669"/>
    <property type="project" value="UniProtKB-SubCell"/>
</dbReference>
<evidence type="ECO:0000256" key="5">
    <source>
        <dbReference type="ARBA" id="ARBA00022989"/>
    </source>
</evidence>
<feature type="compositionally biased region" description="Polar residues" evidence="8">
    <location>
        <begin position="199"/>
        <end position="213"/>
    </location>
</feature>
<feature type="transmembrane region" description="Helical" evidence="9">
    <location>
        <begin position="172"/>
        <end position="196"/>
    </location>
</feature>
<dbReference type="RefSeq" id="XP_055899728.1">
    <property type="nucleotide sequence ID" value="XM_056043753.1"/>
</dbReference>
<proteinExistence type="predicted"/>
<keyword evidence="2" id="KW-0813">Transport</keyword>
<evidence type="ECO:0000256" key="8">
    <source>
        <dbReference type="SAM" id="MobiDB-lite"/>
    </source>
</evidence>
<feature type="domain" description="MRH" evidence="11">
    <location>
        <begin position="28"/>
        <end position="157"/>
    </location>
</feature>
<feature type="region of interest" description="Disordered" evidence="8">
    <location>
        <begin position="198"/>
        <end position="229"/>
    </location>
</feature>
<feature type="signal peptide" evidence="10">
    <location>
        <begin position="1"/>
        <end position="19"/>
    </location>
</feature>
<sequence length="229" mass="25345">MRIIFIVFVTVLTYDLAMTETCQKVDSCRCTYTYSHIDLTPLVSASVAPRFKDMFDQYYNNRFSYNPCDGFNEGTCTDVAVCKQNLQGQTFNVGNQDTAAFIDSDYDNLMIEYTAQNGQTSRVQLICSYGSTTLDVLGENPSGVYNFKLRSPYCCPVEGSLFPSQDIVTPGLMLLIGLSTFSLFAFLLGLICYTCAPKSPSQESTPRNSSNNGYLRMTRAGTPPPYSAA</sequence>
<dbReference type="GO" id="GO:0010008">
    <property type="term" value="C:endosome membrane"/>
    <property type="evidence" value="ECO:0007669"/>
    <property type="project" value="UniProtKB-SubCell"/>
</dbReference>
<dbReference type="AlphaFoldDB" id="A0A9W3BJY0"/>
<evidence type="ECO:0000259" key="11">
    <source>
        <dbReference type="PROSITE" id="PS51914"/>
    </source>
</evidence>
<evidence type="ECO:0000256" key="2">
    <source>
        <dbReference type="ARBA" id="ARBA00022448"/>
    </source>
</evidence>
<keyword evidence="3 9" id="KW-0812">Transmembrane</keyword>
<accession>A0A9W3BJY0</accession>
<dbReference type="SUPFAM" id="SSF50911">
    <property type="entry name" value="Mannose 6-phosphate receptor domain"/>
    <property type="match status" value="1"/>
</dbReference>
<keyword evidence="4 10" id="KW-0732">Signal</keyword>
<dbReference type="InterPro" id="IPR044865">
    <property type="entry name" value="MRH_dom"/>
</dbReference>
<gene>
    <name evidence="13" type="primary">LOC129928649</name>
</gene>
<reference evidence="13" key="1">
    <citation type="submission" date="2025-08" db="UniProtKB">
        <authorList>
            <consortium name="RefSeq"/>
        </authorList>
    </citation>
    <scope>IDENTIFICATION</scope>
</reference>
<feature type="chain" id="PRO_5040800933" evidence="10">
    <location>
        <begin position="20"/>
        <end position="229"/>
    </location>
</feature>
<dbReference type="InterPro" id="IPR009011">
    <property type="entry name" value="Man6P_isomerase_rcpt-bd_dom_sf"/>
</dbReference>
<evidence type="ECO:0000256" key="1">
    <source>
        <dbReference type="ARBA" id="ARBA00004308"/>
    </source>
</evidence>
<evidence type="ECO:0000256" key="6">
    <source>
        <dbReference type="ARBA" id="ARBA00023136"/>
    </source>
</evidence>
<comment type="subcellular location">
    <subcellularLocation>
        <location evidence="1">Endomembrane system</location>
    </subcellularLocation>
</comment>
<evidence type="ECO:0000313" key="13">
    <source>
        <dbReference type="RefSeq" id="XP_055899728.1"/>
    </source>
</evidence>
<evidence type="ECO:0000256" key="7">
    <source>
        <dbReference type="ARBA" id="ARBA00023157"/>
    </source>
</evidence>
<dbReference type="PROSITE" id="PS51914">
    <property type="entry name" value="MRH"/>
    <property type="match status" value="1"/>
</dbReference>
<dbReference type="PANTHER" id="PTHR15071:SF0">
    <property type="entry name" value="MANNOSE 6-PHOSPHATE RECEPTOR-LIKE PROTEIN 1"/>
    <property type="match status" value="1"/>
</dbReference>
<protein>
    <submittedName>
        <fullName evidence="13">Uncharacterized protein LOC129928649</fullName>
    </submittedName>
</protein>
<evidence type="ECO:0000256" key="9">
    <source>
        <dbReference type="SAM" id="Phobius"/>
    </source>
</evidence>
<dbReference type="PANTHER" id="PTHR15071">
    <property type="entry name" value="MANNOSE-6-PHOSPHATE RECEPTOR FAMILY MEMBER"/>
    <property type="match status" value="1"/>
</dbReference>
<evidence type="ECO:0000256" key="3">
    <source>
        <dbReference type="ARBA" id="ARBA00022692"/>
    </source>
</evidence>
<evidence type="ECO:0000256" key="4">
    <source>
        <dbReference type="ARBA" id="ARBA00022729"/>
    </source>
</evidence>